<keyword evidence="4" id="KW-0238">DNA-binding</keyword>
<feature type="compositionally biased region" description="Polar residues" evidence="7">
    <location>
        <begin position="205"/>
        <end position="215"/>
    </location>
</feature>
<evidence type="ECO:0000256" key="5">
    <source>
        <dbReference type="ARBA" id="ARBA00023163"/>
    </source>
</evidence>
<name>A0A0U1M196_TALIS</name>
<sequence>MFLVVPMTQRFQTETEHHAFWTFANFARSLTNFASAEIWNTYTLQISYAEPAIQHIVLSIGHLLNTYAANPKSGPSIAPNEHQQMVFYHYGRALHSLINNPNPDVNVVLLSSLIFSLFEELQGKCYASLQHIIAGRDILRRHLSLLKPSTARSNNLASIKASSTWDPLLVQLLQLFSHLEMHTPVLERRTIDSHLRLPLAGFSQPGVTSRQTARQPLSWKHHAQSVGSHGKRTPTYIENGTLPEFTSITEAGQFLAHLATACSADLQQPLPSEATPRWHSNFVICSPETTLLTHWLEAFSRLMSTFSPDAITEGHLIDCHILRTYHSCLTLINQAKHMGQEMVLDDNLVFFDLTMFRMTILISVAKDELISPLFFVATRCRVALTRIRAVGLLRQCGLEGQFLAEVAEHIIENEESNATKDGEQQASSTSFPIPEESRVRLHGIQANPTAGEDGAFYLMVSRFPYYPRIPTMPLMVQIPSARGNHFSNRARSCLDRALRFEMYSSVP</sequence>
<keyword evidence="2" id="KW-0862">Zinc</keyword>
<dbReference type="Proteomes" id="UP000054383">
    <property type="component" value="Unassembled WGS sequence"/>
</dbReference>
<dbReference type="PANTHER" id="PTHR36206">
    <property type="entry name" value="ASPERCRYPTIN BIOSYNTHESIS CLUSTER-SPECIFIC TRANSCRIPTION REGULATOR ATNN-RELATED"/>
    <property type="match status" value="1"/>
</dbReference>
<protein>
    <submittedName>
        <fullName evidence="8">Uncharacterized protein</fullName>
    </submittedName>
</protein>
<reference evidence="8 9" key="1">
    <citation type="submission" date="2015-04" db="EMBL/GenBank/DDBJ databases">
        <authorList>
            <person name="Syromyatnikov M.Y."/>
            <person name="Popov V.N."/>
        </authorList>
    </citation>
    <scope>NUCLEOTIDE SEQUENCE [LARGE SCALE GENOMIC DNA]</scope>
    <source>
        <strain evidence="8">WF-38-12</strain>
    </source>
</reference>
<dbReference type="AlphaFoldDB" id="A0A0U1M196"/>
<gene>
    <name evidence="8" type="ORF">PISL3812_06349</name>
</gene>
<keyword evidence="9" id="KW-1185">Reference proteome</keyword>
<feature type="region of interest" description="Disordered" evidence="7">
    <location>
        <begin position="204"/>
        <end position="233"/>
    </location>
</feature>
<organism evidence="8 9">
    <name type="scientific">Talaromyces islandicus</name>
    <name type="common">Penicillium islandicum</name>
    <dbReference type="NCBI Taxonomy" id="28573"/>
    <lineage>
        <taxon>Eukaryota</taxon>
        <taxon>Fungi</taxon>
        <taxon>Dikarya</taxon>
        <taxon>Ascomycota</taxon>
        <taxon>Pezizomycotina</taxon>
        <taxon>Eurotiomycetes</taxon>
        <taxon>Eurotiomycetidae</taxon>
        <taxon>Eurotiales</taxon>
        <taxon>Trichocomaceae</taxon>
        <taxon>Talaromyces</taxon>
        <taxon>Talaromyces sect. Islandici</taxon>
    </lineage>
</organism>
<keyword evidence="6" id="KW-0539">Nucleus</keyword>
<evidence type="ECO:0000313" key="9">
    <source>
        <dbReference type="Proteomes" id="UP000054383"/>
    </source>
</evidence>
<dbReference type="OMA" id="MFRMTIL"/>
<evidence type="ECO:0000313" key="8">
    <source>
        <dbReference type="EMBL" id="CRG89313.1"/>
    </source>
</evidence>
<proteinExistence type="predicted"/>
<evidence type="ECO:0000256" key="2">
    <source>
        <dbReference type="ARBA" id="ARBA00022833"/>
    </source>
</evidence>
<accession>A0A0U1M196</accession>
<keyword evidence="1" id="KW-0479">Metal-binding</keyword>
<dbReference type="OrthoDB" id="2593732at2759"/>
<evidence type="ECO:0000256" key="6">
    <source>
        <dbReference type="ARBA" id="ARBA00023242"/>
    </source>
</evidence>
<dbReference type="PANTHER" id="PTHR36206:SF12">
    <property type="entry name" value="ASPERCRYPTIN BIOSYNTHESIS CLUSTER-SPECIFIC TRANSCRIPTION REGULATOR ATNN-RELATED"/>
    <property type="match status" value="1"/>
</dbReference>
<dbReference type="GO" id="GO:0003677">
    <property type="term" value="F:DNA binding"/>
    <property type="evidence" value="ECO:0007669"/>
    <property type="project" value="UniProtKB-KW"/>
</dbReference>
<evidence type="ECO:0000256" key="4">
    <source>
        <dbReference type="ARBA" id="ARBA00023125"/>
    </source>
</evidence>
<evidence type="ECO:0000256" key="3">
    <source>
        <dbReference type="ARBA" id="ARBA00023015"/>
    </source>
</evidence>
<evidence type="ECO:0000256" key="7">
    <source>
        <dbReference type="SAM" id="MobiDB-lite"/>
    </source>
</evidence>
<keyword evidence="5" id="KW-0804">Transcription</keyword>
<dbReference type="InterPro" id="IPR052360">
    <property type="entry name" value="Transcr_Regulatory_Proteins"/>
</dbReference>
<keyword evidence="3" id="KW-0805">Transcription regulation</keyword>
<evidence type="ECO:0000256" key="1">
    <source>
        <dbReference type="ARBA" id="ARBA00022723"/>
    </source>
</evidence>
<dbReference type="GO" id="GO:0046872">
    <property type="term" value="F:metal ion binding"/>
    <property type="evidence" value="ECO:0007669"/>
    <property type="project" value="UniProtKB-KW"/>
</dbReference>
<dbReference type="EMBL" id="CVMT01000006">
    <property type="protein sequence ID" value="CRG89313.1"/>
    <property type="molecule type" value="Genomic_DNA"/>
</dbReference>